<sequence>MIRTIVTAMFVLCLVSCITAPTPNPIFVDKIDTQFNAAKSQNFRAAGKFKRPIPYEVGQYVIAGMTSPTERSIMKMAIVGKEQNGWIIETHSLTQSAESITQMLVVGMETVNKTGKLDDLDIIWVKVKPDGQNVQTIEGPMLSMTKGLYKKALSGLECQNQEAIDGGTVKVPAGTFAGTSKMHSEVSFMGNTYLSDSWLHPSVPINAMVKSVSNEGETVIELLDFGLTGAKRSF</sequence>
<organism evidence="2 3">
    <name type="scientific">Desulfosarcina widdelii</name>
    <dbReference type="NCBI Taxonomy" id="947919"/>
    <lineage>
        <taxon>Bacteria</taxon>
        <taxon>Pseudomonadati</taxon>
        <taxon>Thermodesulfobacteriota</taxon>
        <taxon>Desulfobacteria</taxon>
        <taxon>Desulfobacterales</taxon>
        <taxon>Desulfosarcinaceae</taxon>
        <taxon>Desulfosarcina</taxon>
    </lineage>
</organism>
<name>A0A5K7ZCZ0_9BACT</name>
<dbReference type="EMBL" id="AP021875">
    <property type="protein sequence ID" value="BBO78049.1"/>
    <property type="molecule type" value="Genomic_DNA"/>
</dbReference>
<protein>
    <recommendedName>
        <fullName evidence="4">Lipoprotein</fullName>
    </recommendedName>
</protein>
<dbReference type="KEGG" id="dwd:DSCW_54660"/>
<evidence type="ECO:0000313" key="2">
    <source>
        <dbReference type="EMBL" id="BBO78049.1"/>
    </source>
</evidence>
<keyword evidence="3" id="KW-1185">Reference proteome</keyword>
<evidence type="ECO:0000313" key="3">
    <source>
        <dbReference type="Proteomes" id="UP000427769"/>
    </source>
</evidence>
<evidence type="ECO:0000256" key="1">
    <source>
        <dbReference type="SAM" id="SignalP"/>
    </source>
</evidence>
<reference evidence="2 3" key="1">
    <citation type="submission" date="2019-11" db="EMBL/GenBank/DDBJ databases">
        <title>Comparative genomics of hydrocarbon-degrading Desulfosarcina strains.</title>
        <authorList>
            <person name="Watanabe M."/>
            <person name="Kojima H."/>
            <person name="Fukui M."/>
        </authorList>
    </citation>
    <scope>NUCLEOTIDE SEQUENCE [LARGE SCALE GENOMIC DNA]</scope>
    <source>
        <strain evidence="2 3">PP31</strain>
    </source>
</reference>
<gene>
    <name evidence="2" type="ORF">DSCW_54660</name>
</gene>
<feature type="signal peptide" evidence="1">
    <location>
        <begin position="1"/>
        <end position="20"/>
    </location>
</feature>
<dbReference type="AlphaFoldDB" id="A0A5K7ZCZ0"/>
<feature type="chain" id="PRO_5024403900" description="Lipoprotein" evidence="1">
    <location>
        <begin position="21"/>
        <end position="234"/>
    </location>
</feature>
<keyword evidence="1" id="KW-0732">Signal</keyword>
<dbReference type="Proteomes" id="UP000427769">
    <property type="component" value="Chromosome"/>
</dbReference>
<accession>A0A5K7ZCZ0</accession>
<proteinExistence type="predicted"/>
<evidence type="ECO:0008006" key="4">
    <source>
        <dbReference type="Google" id="ProtNLM"/>
    </source>
</evidence>